<protein>
    <submittedName>
        <fullName evidence="1">Uncharacterized protein</fullName>
    </submittedName>
</protein>
<accession>A0AAP7T9W1</accession>
<dbReference type="RefSeq" id="WP_071348266.1">
    <property type="nucleotide sequence ID" value="NZ_MOEA01000004.1"/>
</dbReference>
<gene>
    <name evidence="1" type="ORF">BKP66_15640</name>
</gene>
<dbReference type="AlphaFoldDB" id="A0AAP7T9W1"/>
<sequence>MIMIVAVRDNVIYKERIKKSTASFLTINKKERRFIRWQEAKSSSILLNNEDKNGKNIRLKIHQGGRCIEKDTMFFIKYYTENIKKQALYKEPVCIND</sequence>
<name>A0AAP7T9W1_BACAM</name>
<evidence type="ECO:0000313" key="1">
    <source>
        <dbReference type="EMBL" id="OIK19764.1"/>
    </source>
</evidence>
<reference evidence="1 2" key="1">
    <citation type="submission" date="2016-10" db="EMBL/GenBank/DDBJ databases">
        <authorList>
            <person name="Marach S."/>
            <person name="Prathuangwong S."/>
            <person name="Takikawa Y."/>
            <person name="Dohra H."/>
        </authorList>
    </citation>
    <scope>NUCLEOTIDE SEQUENCE [LARGE SCALE GENOMIC DNA]</scope>
    <source>
        <strain evidence="1 2">K2</strain>
    </source>
</reference>
<proteinExistence type="predicted"/>
<organism evidence="1 2">
    <name type="scientific">Bacillus amyloliquefaciens</name>
    <name type="common">Bacillus velezensis</name>
    <dbReference type="NCBI Taxonomy" id="1390"/>
    <lineage>
        <taxon>Bacteria</taxon>
        <taxon>Bacillati</taxon>
        <taxon>Bacillota</taxon>
        <taxon>Bacilli</taxon>
        <taxon>Bacillales</taxon>
        <taxon>Bacillaceae</taxon>
        <taxon>Bacillus</taxon>
        <taxon>Bacillus amyloliquefaciens group</taxon>
    </lineage>
</organism>
<dbReference type="EMBL" id="MOEA01000004">
    <property type="protein sequence ID" value="OIK19764.1"/>
    <property type="molecule type" value="Genomic_DNA"/>
</dbReference>
<comment type="caution">
    <text evidence="1">The sequence shown here is derived from an EMBL/GenBank/DDBJ whole genome shotgun (WGS) entry which is preliminary data.</text>
</comment>
<evidence type="ECO:0000313" key="2">
    <source>
        <dbReference type="Proteomes" id="UP000180036"/>
    </source>
</evidence>
<dbReference type="Proteomes" id="UP000180036">
    <property type="component" value="Unassembled WGS sequence"/>
</dbReference>